<dbReference type="AlphaFoldDB" id="A0A5C4SX89"/>
<gene>
    <name evidence="1" type="ORF">FE784_36880</name>
</gene>
<evidence type="ECO:0000313" key="1">
    <source>
        <dbReference type="EMBL" id="TNJ59749.1"/>
    </source>
</evidence>
<proteinExistence type="predicted"/>
<sequence>MADREVGYLSSYLQYYLQTKQWDKLLRWLKWMIPYLKDGESDFLDPYFDYYWTGYVKGSGDRQSELEAMRQLLPHTYERYDERLMKLGDYRRWIDCRWR</sequence>
<dbReference type="RefSeq" id="WP_139607244.1">
    <property type="nucleotide sequence ID" value="NZ_VDCQ01000090.1"/>
</dbReference>
<keyword evidence="2" id="KW-1185">Reference proteome</keyword>
<dbReference type="OrthoDB" id="7593573at2"/>
<comment type="caution">
    <text evidence="1">The sequence shown here is derived from an EMBL/GenBank/DDBJ whole genome shotgun (WGS) entry which is preliminary data.</text>
</comment>
<accession>A0A5C4SX89</accession>
<name>A0A5C4SX89_9BACL</name>
<reference evidence="1 2" key="1">
    <citation type="submission" date="2019-05" db="EMBL/GenBank/DDBJ databases">
        <title>We sequenced the genome of Paenibacillus hemerocallicola KCTC 33185 for further insight into its adaptation and study the phylogeny of Paenibacillus.</title>
        <authorList>
            <person name="Narsing Rao M.P."/>
        </authorList>
    </citation>
    <scope>NUCLEOTIDE SEQUENCE [LARGE SCALE GENOMIC DNA]</scope>
    <source>
        <strain evidence="1 2">KCTC 33185</strain>
    </source>
</reference>
<dbReference type="EMBL" id="VDCQ01000090">
    <property type="protein sequence ID" value="TNJ59749.1"/>
    <property type="molecule type" value="Genomic_DNA"/>
</dbReference>
<protein>
    <submittedName>
        <fullName evidence="1">Uncharacterized protein</fullName>
    </submittedName>
</protein>
<dbReference type="Proteomes" id="UP000307943">
    <property type="component" value="Unassembled WGS sequence"/>
</dbReference>
<evidence type="ECO:0000313" key="2">
    <source>
        <dbReference type="Proteomes" id="UP000307943"/>
    </source>
</evidence>
<organism evidence="1 2">
    <name type="scientific">Paenibacillus hemerocallicola</name>
    <dbReference type="NCBI Taxonomy" id="1172614"/>
    <lineage>
        <taxon>Bacteria</taxon>
        <taxon>Bacillati</taxon>
        <taxon>Bacillota</taxon>
        <taxon>Bacilli</taxon>
        <taxon>Bacillales</taxon>
        <taxon>Paenibacillaceae</taxon>
        <taxon>Paenibacillus</taxon>
    </lineage>
</organism>